<organism evidence="1 2">
    <name type="scientific">Frigoriglobus tundricola</name>
    <dbReference type="NCBI Taxonomy" id="2774151"/>
    <lineage>
        <taxon>Bacteria</taxon>
        <taxon>Pseudomonadati</taxon>
        <taxon>Planctomycetota</taxon>
        <taxon>Planctomycetia</taxon>
        <taxon>Gemmatales</taxon>
        <taxon>Gemmataceae</taxon>
        <taxon>Frigoriglobus</taxon>
    </lineage>
</organism>
<gene>
    <name evidence="1" type="ORF">FTUN_1983</name>
</gene>
<dbReference type="EMBL" id="CP053452">
    <property type="protein sequence ID" value="QJW94463.1"/>
    <property type="molecule type" value="Genomic_DNA"/>
</dbReference>
<evidence type="ECO:0000313" key="2">
    <source>
        <dbReference type="Proteomes" id="UP000503447"/>
    </source>
</evidence>
<name>A0A6M5YMD4_9BACT</name>
<dbReference type="KEGG" id="ftj:FTUN_1983"/>
<reference evidence="2" key="1">
    <citation type="submission" date="2020-05" db="EMBL/GenBank/DDBJ databases">
        <title>Frigoriglobus tundricola gen. nov., sp. nov., a psychrotolerant cellulolytic planctomycete of the family Gemmataceae with two divergent copies of 16S rRNA gene.</title>
        <authorList>
            <person name="Kulichevskaya I.S."/>
            <person name="Ivanova A.A."/>
            <person name="Naumoff D.G."/>
            <person name="Beletsky A.V."/>
            <person name="Rijpstra W.I.C."/>
            <person name="Sinninghe Damste J.S."/>
            <person name="Mardanov A.V."/>
            <person name="Ravin N.V."/>
            <person name="Dedysh S.N."/>
        </authorList>
    </citation>
    <scope>NUCLEOTIDE SEQUENCE [LARGE SCALE GENOMIC DNA]</scope>
    <source>
        <strain evidence="2">PL17</strain>
    </source>
</reference>
<accession>A0A6M5YMD4</accession>
<sequence>MVDPARSEATEFDPQWPLKVSVAELEAGPVKERLDRRDEIKVRRQLFRGLQKLFKRASAFKGPAGGGFWLAPHWWFVEGVGREDADAATDDAPPLVGPAYSRVIPARARQHAHAVLRATQVDMIFVEDGVTFRNLERTLRVLTELYDVHGGKRRAEEMHFRGLPRVKVMIHEYEPGNPFRSDLYPEPKFDDLSRVRVLHIFRDRGGHEELTDQPFDFSSTPAPAGAMG</sequence>
<keyword evidence="2" id="KW-1185">Reference proteome</keyword>
<dbReference type="AlphaFoldDB" id="A0A6M5YMD4"/>
<dbReference type="Proteomes" id="UP000503447">
    <property type="component" value="Chromosome"/>
</dbReference>
<evidence type="ECO:0000313" key="1">
    <source>
        <dbReference type="EMBL" id="QJW94463.1"/>
    </source>
</evidence>
<protein>
    <submittedName>
        <fullName evidence="1">Uncharacterized protein</fullName>
    </submittedName>
</protein>
<proteinExistence type="predicted"/>